<comment type="caution">
    <text evidence="1">The sequence shown here is derived from an EMBL/GenBank/DDBJ whole genome shotgun (WGS) entry which is preliminary data.</text>
</comment>
<keyword evidence="2" id="KW-1185">Reference proteome</keyword>
<proteinExistence type="predicted"/>
<evidence type="ECO:0000313" key="1">
    <source>
        <dbReference type="EMBL" id="KAK9182850.1"/>
    </source>
</evidence>
<organism evidence="1 2">
    <name type="scientific">Citrus x changshan-huyou</name>
    <dbReference type="NCBI Taxonomy" id="2935761"/>
    <lineage>
        <taxon>Eukaryota</taxon>
        <taxon>Viridiplantae</taxon>
        <taxon>Streptophyta</taxon>
        <taxon>Embryophyta</taxon>
        <taxon>Tracheophyta</taxon>
        <taxon>Spermatophyta</taxon>
        <taxon>Magnoliopsida</taxon>
        <taxon>eudicotyledons</taxon>
        <taxon>Gunneridae</taxon>
        <taxon>Pentapetalae</taxon>
        <taxon>rosids</taxon>
        <taxon>malvids</taxon>
        <taxon>Sapindales</taxon>
        <taxon>Rutaceae</taxon>
        <taxon>Aurantioideae</taxon>
        <taxon>Citrus</taxon>
    </lineage>
</organism>
<gene>
    <name evidence="1" type="ORF">WN944_025998</name>
</gene>
<sequence>MERGVSCQFFPDGDRHYSVPVGHPHGVLILPSNFVGTVRFGSMRLRCVVCVTRVGKILHTRQAVACVQNEIILTS</sequence>
<accession>A0AAP0LX95</accession>
<protein>
    <submittedName>
        <fullName evidence="1">Uncharacterized protein</fullName>
    </submittedName>
</protein>
<evidence type="ECO:0000313" key="2">
    <source>
        <dbReference type="Proteomes" id="UP001428341"/>
    </source>
</evidence>
<dbReference type="EMBL" id="JBCGBO010000024">
    <property type="protein sequence ID" value="KAK9182850.1"/>
    <property type="molecule type" value="Genomic_DNA"/>
</dbReference>
<dbReference type="AlphaFoldDB" id="A0AAP0LX95"/>
<name>A0AAP0LX95_9ROSI</name>
<reference evidence="1 2" key="1">
    <citation type="submission" date="2024-05" db="EMBL/GenBank/DDBJ databases">
        <title>Haplotype-resolved chromosome-level genome assembly of Huyou (Citrus changshanensis).</title>
        <authorList>
            <person name="Miao C."/>
            <person name="Chen W."/>
            <person name="Wu Y."/>
            <person name="Wang L."/>
            <person name="Zhao S."/>
            <person name="Grierson D."/>
            <person name="Xu C."/>
            <person name="Chen K."/>
        </authorList>
    </citation>
    <scope>NUCLEOTIDE SEQUENCE [LARGE SCALE GENOMIC DNA]</scope>
    <source>
        <strain evidence="1">01-14</strain>
        <tissue evidence="1">Leaf</tissue>
    </source>
</reference>
<dbReference type="Proteomes" id="UP001428341">
    <property type="component" value="Unassembled WGS sequence"/>
</dbReference>